<proteinExistence type="inferred from homology"/>
<dbReference type="GO" id="GO:0004170">
    <property type="term" value="F:dUTP diphosphatase activity"/>
    <property type="evidence" value="ECO:0007669"/>
    <property type="project" value="UniProtKB-EC"/>
</dbReference>
<evidence type="ECO:0000256" key="7">
    <source>
        <dbReference type="ARBA" id="ARBA00047686"/>
    </source>
</evidence>
<dbReference type="GO" id="GO:0006226">
    <property type="term" value="P:dUMP biosynthetic process"/>
    <property type="evidence" value="ECO:0007669"/>
    <property type="project" value="InterPro"/>
</dbReference>
<comment type="catalytic activity">
    <reaction evidence="7">
        <text>dUTP + H2O = dUMP + diphosphate + H(+)</text>
        <dbReference type="Rhea" id="RHEA:10248"/>
        <dbReference type="ChEBI" id="CHEBI:15377"/>
        <dbReference type="ChEBI" id="CHEBI:15378"/>
        <dbReference type="ChEBI" id="CHEBI:33019"/>
        <dbReference type="ChEBI" id="CHEBI:61555"/>
        <dbReference type="ChEBI" id="CHEBI:246422"/>
        <dbReference type="EC" id="3.6.1.23"/>
    </reaction>
</comment>
<dbReference type="GO" id="GO:0008270">
    <property type="term" value="F:zinc ion binding"/>
    <property type="evidence" value="ECO:0007669"/>
    <property type="project" value="InterPro"/>
</dbReference>
<dbReference type="PROSITE" id="PS51747">
    <property type="entry name" value="CYT_DCMP_DEAMINASES_2"/>
    <property type="match status" value="1"/>
</dbReference>
<keyword evidence="3" id="KW-0479">Metal-binding</keyword>
<dbReference type="PANTHER" id="PTHR11241">
    <property type="entry name" value="DEOXYURIDINE 5'-TRIPHOSPHATE NUCLEOTIDOHYDROLASE"/>
    <property type="match status" value="1"/>
</dbReference>
<comment type="similarity">
    <text evidence="1">Belongs to the dUTPase family.</text>
</comment>
<dbReference type="EC" id="3.6.1.23" evidence="2"/>
<dbReference type="InterPro" id="IPR035105">
    <property type="entry name" value="Deoxycytidylate_deaminase_dom"/>
</dbReference>
<dbReference type="GO" id="GO:0000287">
    <property type="term" value="F:magnesium ion binding"/>
    <property type="evidence" value="ECO:0007669"/>
    <property type="project" value="InterPro"/>
</dbReference>
<evidence type="ECO:0000259" key="8">
    <source>
        <dbReference type="PROSITE" id="PS51747"/>
    </source>
</evidence>
<dbReference type="GO" id="GO:0046081">
    <property type="term" value="P:dUTP catabolic process"/>
    <property type="evidence" value="ECO:0007669"/>
    <property type="project" value="InterPro"/>
</dbReference>
<sequence length="355" mass="38749">MEEQIKPAEQKQSRPSWDEYFMNLAHLAATRSTCNRGVPVKYAKDRKGVGAVIAGDKVTLATGYNGSARGLDHCDEVGHEIVEGHCIRTVHAEANAVASAAKRGVAIDGATVYSTASPCYDCFKLLINCGVKRVVCGSFYGSRYGASDKVVALAAQAGIQLEFMKSYADNDHSLDPDTMRLDTKSSDRKLKIKKLRPDATIPNFAREGDAGLDLYTVDNLNIDPGERVKVATGIAMEIPPGYVGLIWDRTGVSFKRGLKIIGGVVDSSYRGEIFPLMANISDEQVEISAGEKIAQMVIQPFSRPEIELTNEISQTERGEQMFGSSDLKPISQDDIKKVIKINNPEEDNGSQKGRW</sequence>
<dbReference type="NCBIfam" id="NF001862">
    <property type="entry name" value="PRK00601.1"/>
    <property type="match status" value="1"/>
</dbReference>
<dbReference type="InterPro" id="IPR029054">
    <property type="entry name" value="dUTPase-like"/>
</dbReference>
<protein>
    <recommendedName>
        <fullName evidence="2">dUTP diphosphatase</fullName>
        <ecNumber evidence="2">3.6.1.23</ecNumber>
    </recommendedName>
</protein>
<evidence type="ECO:0000256" key="2">
    <source>
        <dbReference type="ARBA" id="ARBA00012379"/>
    </source>
</evidence>
<name>A0A2M6YCI3_9BACT</name>
<dbReference type="SUPFAM" id="SSF53927">
    <property type="entry name" value="Cytidine deaminase-like"/>
    <property type="match status" value="1"/>
</dbReference>
<evidence type="ECO:0000313" key="9">
    <source>
        <dbReference type="EMBL" id="PIU24399.1"/>
    </source>
</evidence>
<dbReference type="InterPro" id="IPR033704">
    <property type="entry name" value="dUTPase_trimeric"/>
</dbReference>
<dbReference type="PROSITE" id="PS00903">
    <property type="entry name" value="CYT_DCMP_DEAMINASES_1"/>
    <property type="match status" value="1"/>
</dbReference>
<dbReference type="InterPro" id="IPR036157">
    <property type="entry name" value="dUTPase-like_sf"/>
</dbReference>
<dbReference type="InterPro" id="IPR008181">
    <property type="entry name" value="dUTPase"/>
</dbReference>
<organism evidence="9 10">
    <name type="scientific">Candidatus Berkelbacteria bacterium CG08_land_8_20_14_0_20_39_8</name>
    <dbReference type="NCBI Taxonomy" id="1974511"/>
    <lineage>
        <taxon>Bacteria</taxon>
        <taxon>Candidatus Berkelbacteria</taxon>
    </lineage>
</organism>
<dbReference type="Proteomes" id="UP000229896">
    <property type="component" value="Unassembled WGS sequence"/>
</dbReference>
<dbReference type="Gene3D" id="2.70.40.10">
    <property type="match status" value="1"/>
</dbReference>
<reference evidence="10" key="1">
    <citation type="submission" date="2017-09" db="EMBL/GenBank/DDBJ databases">
        <title>Depth-based differentiation of microbial function through sediment-hosted aquifers and enrichment of novel symbionts in the deep terrestrial subsurface.</title>
        <authorList>
            <person name="Probst A.J."/>
            <person name="Ladd B."/>
            <person name="Jarett J.K."/>
            <person name="Geller-Mcgrath D.E."/>
            <person name="Sieber C.M.K."/>
            <person name="Emerson J.B."/>
            <person name="Anantharaman K."/>
            <person name="Thomas B.C."/>
            <person name="Malmstrom R."/>
            <person name="Stieglmeier M."/>
            <person name="Klingl A."/>
            <person name="Woyke T."/>
            <person name="Ryan C.M."/>
            <person name="Banfield J.F."/>
        </authorList>
    </citation>
    <scope>NUCLEOTIDE SEQUENCE [LARGE SCALE GENOMIC DNA]</scope>
</reference>
<dbReference type="InterPro" id="IPR002125">
    <property type="entry name" value="CMP_dCMP_dom"/>
</dbReference>
<evidence type="ECO:0000313" key="10">
    <source>
        <dbReference type="Proteomes" id="UP000229896"/>
    </source>
</evidence>
<feature type="domain" description="CMP/dCMP-type deaminase" evidence="8">
    <location>
        <begin position="16"/>
        <end position="161"/>
    </location>
</feature>
<dbReference type="PANTHER" id="PTHR11241:SF0">
    <property type="entry name" value="DEOXYURIDINE 5'-TRIPHOSPHATE NUCLEOTIDOHYDROLASE"/>
    <property type="match status" value="1"/>
</dbReference>
<dbReference type="SUPFAM" id="SSF51283">
    <property type="entry name" value="dUTPase-like"/>
    <property type="match status" value="1"/>
</dbReference>
<dbReference type="InterPro" id="IPR016192">
    <property type="entry name" value="APOBEC/CMP_deaminase_Zn-bd"/>
</dbReference>
<dbReference type="Pfam" id="PF00692">
    <property type="entry name" value="dUTPase"/>
    <property type="match status" value="1"/>
</dbReference>
<comment type="caution">
    <text evidence="9">The sequence shown here is derived from an EMBL/GenBank/DDBJ whole genome shotgun (WGS) entry which is preliminary data.</text>
</comment>
<dbReference type="AlphaFoldDB" id="A0A2M6YCI3"/>
<dbReference type="EMBL" id="PEXI01000042">
    <property type="protein sequence ID" value="PIU24399.1"/>
    <property type="molecule type" value="Genomic_DNA"/>
</dbReference>
<accession>A0A2M6YCI3</accession>
<evidence type="ECO:0000256" key="5">
    <source>
        <dbReference type="ARBA" id="ARBA00022833"/>
    </source>
</evidence>
<dbReference type="Pfam" id="PF00383">
    <property type="entry name" value="dCMP_cyt_deam_1"/>
    <property type="match status" value="1"/>
</dbReference>
<evidence type="ECO:0000256" key="3">
    <source>
        <dbReference type="ARBA" id="ARBA00022723"/>
    </source>
</evidence>
<dbReference type="Gene3D" id="3.40.140.10">
    <property type="entry name" value="Cytidine Deaminase, domain 2"/>
    <property type="match status" value="1"/>
</dbReference>
<keyword evidence="5" id="KW-0862">Zinc</keyword>
<dbReference type="NCBIfam" id="TIGR00576">
    <property type="entry name" value="dut"/>
    <property type="match status" value="1"/>
</dbReference>
<keyword evidence="4" id="KW-0378">Hydrolase</keyword>
<dbReference type="InterPro" id="IPR016193">
    <property type="entry name" value="Cytidine_deaminase-like"/>
</dbReference>
<evidence type="ECO:0000256" key="4">
    <source>
        <dbReference type="ARBA" id="ARBA00022801"/>
    </source>
</evidence>
<keyword evidence="6" id="KW-0546">Nucleotide metabolism</keyword>
<evidence type="ECO:0000256" key="1">
    <source>
        <dbReference type="ARBA" id="ARBA00006581"/>
    </source>
</evidence>
<dbReference type="CDD" id="cd07557">
    <property type="entry name" value="trimeric_dUTPase"/>
    <property type="match status" value="1"/>
</dbReference>
<dbReference type="CDD" id="cd01286">
    <property type="entry name" value="deoxycytidylate_deaminase"/>
    <property type="match status" value="1"/>
</dbReference>
<evidence type="ECO:0000256" key="6">
    <source>
        <dbReference type="ARBA" id="ARBA00023080"/>
    </source>
</evidence>
<gene>
    <name evidence="9" type="ORF">COT12_01235</name>
</gene>